<comment type="caution">
    <text evidence="2">The sequence shown here is derived from an EMBL/GenBank/DDBJ whole genome shotgun (WGS) entry which is preliminary data.</text>
</comment>
<evidence type="ECO:0000313" key="3">
    <source>
        <dbReference type="Proteomes" id="UP000251960"/>
    </source>
</evidence>
<evidence type="ECO:0000313" key="2">
    <source>
        <dbReference type="EMBL" id="PWZ10530.1"/>
    </source>
</evidence>
<proteinExistence type="predicted"/>
<keyword evidence="1" id="KW-0472">Membrane</keyword>
<dbReference type="AlphaFoldDB" id="A0A3L6DPE1"/>
<keyword evidence="1" id="KW-0812">Transmembrane</keyword>
<feature type="non-terminal residue" evidence="2">
    <location>
        <position position="1"/>
    </location>
</feature>
<name>A0A3L6DPE1_MAIZE</name>
<protein>
    <submittedName>
        <fullName evidence="2">Uncharacterized protein</fullName>
    </submittedName>
</protein>
<evidence type="ECO:0000256" key="1">
    <source>
        <dbReference type="SAM" id="Phobius"/>
    </source>
</evidence>
<gene>
    <name evidence="2" type="ORF">Zm00014a_022941</name>
</gene>
<organism evidence="2 3">
    <name type="scientific">Zea mays</name>
    <name type="common">Maize</name>
    <dbReference type="NCBI Taxonomy" id="4577"/>
    <lineage>
        <taxon>Eukaryota</taxon>
        <taxon>Viridiplantae</taxon>
        <taxon>Streptophyta</taxon>
        <taxon>Embryophyta</taxon>
        <taxon>Tracheophyta</taxon>
        <taxon>Spermatophyta</taxon>
        <taxon>Magnoliopsida</taxon>
        <taxon>Liliopsida</taxon>
        <taxon>Poales</taxon>
        <taxon>Poaceae</taxon>
        <taxon>PACMAD clade</taxon>
        <taxon>Panicoideae</taxon>
        <taxon>Andropogonodae</taxon>
        <taxon>Andropogoneae</taxon>
        <taxon>Tripsacinae</taxon>
        <taxon>Zea</taxon>
    </lineage>
</organism>
<dbReference type="Proteomes" id="UP000251960">
    <property type="component" value="Chromosome 8"/>
</dbReference>
<sequence length="68" mass="7904">QQQQSLLVPSKLDRLELTPNRSHISWFRHASRVIVTFNSFSTEPEILGFCILLMLRLVFIFFLGVVVD</sequence>
<accession>A0A3L6DPE1</accession>
<dbReference type="EMBL" id="NCVQ01000009">
    <property type="protein sequence ID" value="PWZ10530.1"/>
    <property type="molecule type" value="Genomic_DNA"/>
</dbReference>
<feature type="transmembrane region" description="Helical" evidence="1">
    <location>
        <begin position="46"/>
        <end position="67"/>
    </location>
</feature>
<keyword evidence="1" id="KW-1133">Transmembrane helix</keyword>
<reference evidence="2 3" key="1">
    <citation type="journal article" date="2018" name="Nat. Genet.">
        <title>Extensive intraspecific gene order and gene structural variations between Mo17 and other maize genomes.</title>
        <authorList>
            <person name="Sun S."/>
            <person name="Zhou Y."/>
            <person name="Chen J."/>
            <person name="Shi J."/>
            <person name="Zhao H."/>
            <person name="Zhao H."/>
            <person name="Song W."/>
            <person name="Zhang M."/>
            <person name="Cui Y."/>
            <person name="Dong X."/>
            <person name="Liu H."/>
            <person name="Ma X."/>
            <person name="Jiao Y."/>
            <person name="Wang B."/>
            <person name="Wei X."/>
            <person name="Stein J.C."/>
            <person name="Glaubitz J.C."/>
            <person name="Lu F."/>
            <person name="Yu G."/>
            <person name="Liang C."/>
            <person name="Fengler K."/>
            <person name="Li B."/>
            <person name="Rafalski A."/>
            <person name="Schnable P.S."/>
            <person name="Ware D.H."/>
            <person name="Buckler E.S."/>
            <person name="Lai J."/>
        </authorList>
    </citation>
    <scope>NUCLEOTIDE SEQUENCE [LARGE SCALE GENOMIC DNA]</scope>
    <source>
        <strain evidence="3">cv. Missouri 17</strain>
        <tissue evidence="2">Seedling</tissue>
    </source>
</reference>